<keyword evidence="1" id="KW-0472">Membrane</keyword>
<reference evidence="2 3" key="1">
    <citation type="submission" date="2015-11" db="EMBL/GenBank/DDBJ databases">
        <title>Butyribacter intestini gen. nov., sp. nov., a butyric acid-producing bacterium of the family Lachnospiraceae isolated from the human faeces.</title>
        <authorList>
            <person name="Zou Y."/>
            <person name="Xue W."/>
            <person name="Luo G."/>
            <person name="Lv M."/>
        </authorList>
    </citation>
    <scope>NUCLEOTIDE SEQUENCE [LARGE SCALE GENOMIC DNA]</scope>
    <source>
        <strain evidence="2 3">ACET-33324</strain>
    </source>
</reference>
<accession>A0A0V8QH04</accession>
<evidence type="ECO:0000313" key="2">
    <source>
        <dbReference type="EMBL" id="KSV59871.1"/>
    </source>
</evidence>
<protein>
    <recommendedName>
        <fullName evidence="4">MacB-like periplasmic core domain-containing protein</fullName>
    </recommendedName>
</protein>
<dbReference type="OrthoDB" id="10020949at2"/>
<comment type="caution">
    <text evidence="2">The sequence shown here is derived from an EMBL/GenBank/DDBJ whole genome shotgun (WGS) entry which is preliminary data.</text>
</comment>
<feature type="transmembrane region" description="Helical" evidence="1">
    <location>
        <begin position="285"/>
        <end position="309"/>
    </location>
</feature>
<keyword evidence="3" id="KW-1185">Reference proteome</keyword>
<dbReference type="AlphaFoldDB" id="A0A0V8QH04"/>
<dbReference type="Proteomes" id="UP000054874">
    <property type="component" value="Unassembled WGS sequence"/>
</dbReference>
<dbReference type="STRING" id="290052.ASU35_07665"/>
<dbReference type="RefSeq" id="WP_058351918.1">
    <property type="nucleotide sequence ID" value="NZ_CABMMD010000079.1"/>
</dbReference>
<dbReference type="EMBL" id="LNAM01000079">
    <property type="protein sequence ID" value="KSV59871.1"/>
    <property type="molecule type" value="Genomic_DNA"/>
</dbReference>
<keyword evidence="1" id="KW-0812">Transmembrane</keyword>
<name>A0A0V8QH04_9FIRM</name>
<gene>
    <name evidence="2" type="ORF">ASU35_07665</name>
</gene>
<sequence length="352" mass="40600">MLLNNIKLTLKDLLKDGILVVFYILFFGCVTFALISVTQSLVHEIKNRPSADISDYTRFDTYVIEKDLKDTGKLMDDLSEVYRDDAFSYCALSLRVKKGAPVRTYLMFGDPGQAYPFLKSEQDFYIAAGKEAIEAEQIFLNDESYPIDKELEKNYVYKGTEGLEENTDELAFIIIKQPELSEWISEENTEVIMEIISNTHILKKEKEKMQQFLDSVGTDFVEIREQKQGYSGEEFGFILGQMYPFLLILLICYFLCTSIILDGMMKKRAKEFTLHLLQGARLSDIVFRLGLYYGIILLLADFICFLLGIAEKEELWMYLLVNVTFLFLILVMIVKKLKKKDLSENLIIGGMK</sequence>
<organism evidence="2 3">
    <name type="scientific">Acetivibrio ethanolgignens</name>
    <dbReference type="NCBI Taxonomy" id="290052"/>
    <lineage>
        <taxon>Bacteria</taxon>
        <taxon>Bacillati</taxon>
        <taxon>Bacillota</taxon>
        <taxon>Clostridia</taxon>
        <taxon>Eubacteriales</taxon>
        <taxon>Oscillospiraceae</taxon>
        <taxon>Acetivibrio</taxon>
    </lineage>
</organism>
<feature type="transmembrane region" description="Helical" evidence="1">
    <location>
        <begin position="20"/>
        <end position="42"/>
    </location>
</feature>
<feature type="transmembrane region" description="Helical" evidence="1">
    <location>
        <begin position="315"/>
        <end position="334"/>
    </location>
</feature>
<keyword evidence="1" id="KW-1133">Transmembrane helix</keyword>
<dbReference type="PROSITE" id="PS51257">
    <property type="entry name" value="PROKAR_LIPOPROTEIN"/>
    <property type="match status" value="1"/>
</dbReference>
<feature type="transmembrane region" description="Helical" evidence="1">
    <location>
        <begin position="242"/>
        <end position="264"/>
    </location>
</feature>
<evidence type="ECO:0008006" key="4">
    <source>
        <dbReference type="Google" id="ProtNLM"/>
    </source>
</evidence>
<evidence type="ECO:0000313" key="3">
    <source>
        <dbReference type="Proteomes" id="UP000054874"/>
    </source>
</evidence>
<evidence type="ECO:0000256" key="1">
    <source>
        <dbReference type="SAM" id="Phobius"/>
    </source>
</evidence>
<proteinExistence type="predicted"/>